<protein>
    <recommendedName>
        <fullName evidence="2">Novel toxin 15 domain-containing protein</fullName>
    </recommendedName>
</protein>
<gene>
    <name evidence="3" type="ORF">D5R93_06270</name>
</gene>
<evidence type="ECO:0000256" key="1">
    <source>
        <dbReference type="SAM" id="MobiDB-lite"/>
    </source>
</evidence>
<evidence type="ECO:0000259" key="2">
    <source>
        <dbReference type="Pfam" id="PF15604"/>
    </source>
</evidence>
<organism evidence="3 4">
    <name type="scientific">Actinomyces lilanjuaniae</name>
    <dbReference type="NCBI Taxonomy" id="2321394"/>
    <lineage>
        <taxon>Bacteria</taxon>
        <taxon>Bacillati</taxon>
        <taxon>Actinomycetota</taxon>
        <taxon>Actinomycetes</taxon>
        <taxon>Actinomycetales</taxon>
        <taxon>Actinomycetaceae</taxon>
        <taxon>Actinomyces</taxon>
    </lineage>
</organism>
<accession>A0ABN5PPZ3</accession>
<feature type="region of interest" description="Disordered" evidence="1">
    <location>
        <begin position="202"/>
        <end position="301"/>
    </location>
</feature>
<evidence type="ECO:0000313" key="4">
    <source>
        <dbReference type="Proteomes" id="UP000273001"/>
    </source>
</evidence>
<reference evidence="3 4" key="1">
    <citation type="submission" date="2018-09" db="EMBL/GenBank/DDBJ databases">
        <authorList>
            <person name="Li J."/>
        </authorList>
    </citation>
    <scope>NUCLEOTIDE SEQUENCE [LARGE SCALE GENOMIC DNA]</scope>
    <source>
        <strain evidence="3 4">2129</strain>
    </source>
</reference>
<name>A0ABN5PPZ3_9ACTO</name>
<dbReference type="InterPro" id="IPR028949">
    <property type="entry name" value="Ntox15"/>
</dbReference>
<feature type="domain" description="Novel toxin 15" evidence="2">
    <location>
        <begin position="40"/>
        <end position="182"/>
    </location>
</feature>
<evidence type="ECO:0000313" key="3">
    <source>
        <dbReference type="EMBL" id="AYD89748.1"/>
    </source>
</evidence>
<dbReference type="Pfam" id="PF15604">
    <property type="entry name" value="Ntox15"/>
    <property type="match status" value="1"/>
</dbReference>
<dbReference type="Proteomes" id="UP000273001">
    <property type="component" value="Chromosome"/>
</dbReference>
<dbReference type="EMBL" id="CP032514">
    <property type="protein sequence ID" value="AYD89748.1"/>
    <property type="molecule type" value="Genomic_DNA"/>
</dbReference>
<feature type="compositionally biased region" description="Pro residues" evidence="1">
    <location>
        <begin position="220"/>
        <end position="230"/>
    </location>
</feature>
<sequence>MLVWEGSVAAPASPLAWHSAVPVEVFFHTGHHASTQALASEFTRQLDRQLSALSLLSAERLLEGIRTYRTQGRHPTSKTTRDARDLFMEQVVDDLQRVHQFSEERALAETARIDRALVVLHEPDQVTYGPSQPATTEGWPSLGHKAVNSSVGGQNRPMVAVLEQAALQVPPDQRPHVRLLVRAVLTGSPDLAQDLRHGQAHLEPRTQAQVSATSPRGHRGPPPTSPPPSPQATHPGTHQPGDRSPRPRPRPGPGPGSRDQASPPPASRRRSHPGQAPPAPAPLRLGRPRRASPVQASRPGR</sequence>
<keyword evidence="4" id="KW-1185">Reference proteome</keyword>
<proteinExistence type="predicted"/>